<feature type="non-terminal residue" evidence="2">
    <location>
        <position position="1"/>
    </location>
</feature>
<protein>
    <recommendedName>
        <fullName evidence="4">RxLR effector protein</fullName>
    </recommendedName>
</protein>
<dbReference type="EMBL" id="QUSY01001259">
    <property type="protein sequence ID" value="RHY25555.1"/>
    <property type="molecule type" value="Genomic_DNA"/>
</dbReference>
<evidence type="ECO:0000313" key="3">
    <source>
        <dbReference type="Proteomes" id="UP000285060"/>
    </source>
</evidence>
<proteinExistence type="predicted"/>
<organism evidence="2 3">
    <name type="scientific">Aphanomyces invadans</name>
    <dbReference type="NCBI Taxonomy" id="157072"/>
    <lineage>
        <taxon>Eukaryota</taxon>
        <taxon>Sar</taxon>
        <taxon>Stramenopiles</taxon>
        <taxon>Oomycota</taxon>
        <taxon>Saprolegniomycetes</taxon>
        <taxon>Saprolegniales</taxon>
        <taxon>Verrucalvaceae</taxon>
        <taxon>Aphanomyces</taxon>
    </lineage>
</organism>
<sequence>PRTMLKTSLLVVVGVALSVACVAHAQHDQGNLPADFDFPQPWADIDANEYMKELKERIEKFRKQREDDGNL</sequence>
<dbReference type="AlphaFoldDB" id="A0A3R6VH02"/>
<reference evidence="2 3" key="1">
    <citation type="submission" date="2018-08" db="EMBL/GenBank/DDBJ databases">
        <title>Aphanomyces genome sequencing and annotation.</title>
        <authorList>
            <person name="Minardi D."/>
            <person name="Oidtmann B."/>
            <person name="Van Der Giezen M."/>
            <person name="Studholme D.J."/>
        </authorList>
    </citation>
    <scope>NUCLEOTIDE SEQUENCE [LARGE SCALE GENOMIC DNA]</scope>
    <source>
        <strain evidence="2 3">NJM0002</strain>
    </source>
</reference>
<evidence type="ECO:0000313" key="2">
    <source>
        <dbReference type="EMBL" id="RHY25555.1"/>
    </source>
</evidence>
<dbReference type="Proteomes" id="UP000285060">
    <property type="component" value="Unassembled WGS sequence"/>
</dbReference>
<gene>
    <name evidence="2" type="ORF">DYB32_008240</name>
</gene>
<evidence type="ECO:0000256" key="1">
    <source>
        <dbReference type="SAM" id="SignalP"/>
    </source>
</evidence>
<evidence type="ECO:0008006" key="4">
    <source>
        <dbReference type="Google" id="ProtNLM"/>
    </source>
</evidence>
<comment type="caution">
    <text evidence="2">The sequence shown here is derived from an EMBL/GenBank/DDBJ whole genome shotgun (WGS) entry which is preliminary data.</text>
</comment>
<dbReference type="VEuPathDB" id="FungiDB:H310_13312"/>
<feature type="chain" id="PRO_5018661681" description="RxLR effector protein" evidence="1">
    <location>
        <begin position="26"/>
        <end position="71"/>
    </location>
</feature>
<name>A0A3R6VH02_9STRA</name>
<keyword evidence="1" id="KW-0732">Signal</keyword>
<feature type="signal peptide" evidence="1">
    <location>
        <begin position="1"/>
        <end position="25"/>
    </location>
</feature>
<accession>A0A3R6VH02</accession>
<keyword evidence="3" id="KW-1185">Reference proteome</keyword>